<reference evidence="2 3" key="1">
    <citation type="submission" date="2022-10" db="EMBL/GenBank/DDBJ databases">
        <title>High-quality genome sequences of two octocoral-associated bacteria, Endozoicomonas euniceicola EF212 and Endozoicomonas gorgoniicola PS125.</title>
        <authorList>
            <person name="Chiou Y.-J."/>
            <person name="Chen Y.-H."/>
        </authorList>
    </citation>
    <scope>NUCLEOTIDE SEQUENCE [LARGE SCALE GENOMIC DNA]</scope>
    <source>
        <strain evidence="2 3">PS125</strain>
    </source>
</reference>
<dbReference type="RefSeq" id="WP_262567812.1">
    <property type="nucleotide sequence ID" value="NZ_JAPFCC010000001.1"/>
</dbReference>
<sequence length="231" mass="26648">MCAEKVKIRAAVWIDGRQRQKVKYLPNQEAAKQWKLDTERFMQQVKVIKEMETKVGQDSPQVQALRSVLKKGGRRALCINDCLKLLSRAENFLRAHLGSQYPFVMDASDLQKYFEQRVADQGSHEEIAAETLLLKLFFQWTSEEGGNSSNKVQVAFDKMVYENPEPFKLRPLPYIDVVESDRPASPIENNTRLRDEKIRQLHTDDLNQKEIAAMLGINQSTVSRVLRGKKR</sequence>
<proteinExistence type="predicted"/>
<dbReference type="InterPro" id="IPR010982">
    <property type="entry name" value="Lambda_DNA-bd_dom_sf"/>
</dbReference>
<keyword evidence="3" id="KW-1185">Reference proteome</keyword>
<dbReference type="PROSITE" id="PS50943">
    <property type="entry name" value="HTH_CROC1"/>
    <property type="match status" value="1"/>
</dbReference>
<protein>
    <recommendedName>
        <fullName evidence="1">HTH cro/C1-type domain-containing protein</fullName>
    </recommendedName>
</protein>
<name>A0ABT3MU69_9GAMM</name>
<dbReference type="Gene3D" id="1.10.10.60">
    <property type="entry name" value="Homeodomain-like"/>
    <property type="match status" value="1"/>
</dbReference>
<evidence type="ECO:0000313" key="3">
    <source>
        <dbReference type="Proteomes" id="UP001209854"/>
    </source>
</evidence>
<dbReference type="SUPFAM" id="SSF47413">
    <property type="entry name" value="lambda repressor-like DNA-binding domains"/>
    <property type="match status" value="1"/>
</dbReference>
<feature type="domain" description="HTH cro/C1-type" evidence="1">
    <location>
        <begin position="206"/>
        <end position="229"/>
    </location>
</feature>
<dbReference type="InterPro" id="IPR001387">
    <property type="entry name" value="Cro/C1-type_HTH"/>
</dbReference>
<dbReference type="EMBL" id="JAPFCC010000001">
    <property type="protein sequence ID" value="MCW7552908.1"/>
    <property type="molecule type" value="Genomic_DNA"/>
</dbReference>
<evidence type="ECO:0000259" key="1">
    <source>
        <dbReference type="PROSITE" id="PS50943"/>
    </source>
</evidence>
<organism evidence="2 3">
    <name type="scientific">Endozoicomonas gorgoniicola</name>
    <dbReference type="NCBI Taxonomy" id="1234144"/>
    <lineage>
        <taxon>Bacteria</taxon>
        <taxon>Pseudomonadati</taxon>
        <taxon>Pseudomonadota</taxon>
        <taxon>Gammaproteobacteria</taxon>
        <taxon>Oceanospirillales</taxon>
        <taxon>Endozoicomonadaceae</taxon>
        <taxon>Endozoicomonas</taxon>
    </lineage>
</organism>
<comment type="caution">
    <text evidence="2">The sequence shown here is derived from an EMBL/GenBank/DDBJ whole genome shotgun (WGS) entry which is preliminary data.</text>
</comment>
<evidence type="ECO:0000313" key="2">
    <source>
        <dbReference type="EMBL" id="MCW7552908.1"/>
    </source>
</evidence>
<dbReference type="Proteomes" id="UP001209854">
    <property type="component" value="Unassembled WGS sequence"/>
</dbReference>
<gene>
    <name evidence="2" type="ORF">NX722_09680</name>
</gene>
<accession>A0ABT3MU69</accession>